<comment type="caution">
    <text evidence="2">The sequence shown here is derived from an EMBL/GenBank/DDBJ whole genome shotgun (WGS) entry which is preliminary data.</text>
</comment>
<evidence type="ECO:0000313" key="2">
    <source>
        <dbReference type="EMBL" id="GBE59364.1"/>
    </source>
</evidence>
<name>A0A2H6K8P3_9APIC</name>
<dbReference type="RefSeq" id="XP_028865607.1">
    <property type="nucleotide sequence ID" value="XM_029009774.1"/>
</dbReference>
<protein>
    <submittedName>
        <fullName evidence="2">Cell envelope biogenesis protein, putative</fullName>
    </submittedName>
</protein>
<evidence type="ECO:0000256" key="1">
    <source>
        <dbReference type="SAM" id="SignalP"/>
    </source>
</evidence>
<keyword evidence="1" id="KW-0732">Signal</keyword>
<dbReference type="AlphaFoldDB" id="A0A2H6K8P3"/>
<dbReference type="Proteomes" id="UP000236319">
    <property type="component" value="Unassembled WGS sequence"/>
</dbReference>
<dbReference type="GeneID" id="39873134"/>
<accession>A0A2H6K8P3</accession>
<feature type="signal peptide" evidence="1">
    <location>
        <begin position="1"/>
        <end position="27"/>
    </location>
</feature>
<gene>
    <name evidence="2" type="ORF">BOVATA_008570</name>
</gene>
<feature type="chain" id="PRO_5014141380" evidence="1">
    <location>
        <begin position="28"/>
        <end position="113"/>
    </location>
</feature>
<keyword evidence="3" id="KW-1185">Reference proteome</keyword>
<reference evidence="2 3" key="1">
    <citation type="journal article" date="2017" name="BMC Genomics">
        <title>Whole-genome assembly of Babesia ovata and comparative genomics between closely related pathogens.</title>
        <authorList>
            <person name="Yamagishi J."/>
            <person name="Asada M."/>
            <person name="Hakimi H."/>
            <person name="Tanaka T.Q."/>
            <person name="Sugimoto C."/>
            <person name="Kawazu S."/>
        </authorList>
    </citation>
    <scope>NUCLEOTIDE SEQUENCE [LARGE SCALE GENOMIC DNA]</scope>
    <source>
        <strain evidence="2 3">Miyake</strain>
    </source>
</reference>
<organism evidence="2 3">
    <name type="scientific">Babesia ovata</name>
    <dbReference type="NCBI Taxonomy" id="189622"/>
    <lineage>
        <taxon>Eukaryota</taxon>
        <taxon>Sar</taxon>
        <taxon>Alveolata</taxon>
        <taxon>Apicomplexa</taxon>
        <taxon>Aconoidasida</taxon>
        <taxon>Piroplasmida</taxon>
        <taxon>Babesiidae</taxon>
        <taxon>Babesia</taxon>
    </lineage>
</organism>
<dbReference type="EMBL" id="BDSA01000001">
    <property type="protein sequence ID" value="GBE59364.1"/>
    <property type="molecule type" value="Genomic_DNA"/>
</dbReference>
<evidence type="ECO:0000313" key="3">
    <source>
        <dbReference type="Proteomes" id="UP000236319"/>
    </source>
</evidence>
<dbReference type="VEuPathDB" id="PiroplasmaDB:BOVATA_008570"/>
<proteinExistence type="predicted"/>
<sequence>MMSSSTPESSALMLLALLSRSCVLVRSFSSDAPPTDSFLDENCGDELRLAKSIAIDEEEECRLLDASLIRSLTPSDDTLSSCDADCSLVIDFAGCCVPDAMALVTERVKSFVN</sequence>